<dbReference type="RefSeq" id="WP_211463860.1">
    <property type="nucleotide sequence ID" value="NZ_JAGSXH010000004.1"/>
</dbReference>
<dbReference type="AlphaFoldDB" id="A0A8J7WLR8"/>
<evidence type="ECO:0008006" key="4">
    <source>
        <dbReference type="Google" id="ProtNLM"/>
    </source>
</evidence>
<feature type="transmembrane region" description="Helical" evidence="1">
    <location>
        <begin position="20"/>
        <end position="47"/>
    </location>
</feature>
<gene>
    <name evidence="2" type="ORF">KGA66_02080</name>
</gene>
<dbReference type="InterPro" id="IPR046198">
    <property type="entry name" value="DUF6230"/>
</dbReference>
<dbReference type="EMBL" id="JAGSXH010000004">
    <property type="protein sequence ID" value="MBS2961819.1"/>
    <property type="molecule type" value="Genomic_DNA"/>
</dbReference>
<dbReference type="Proteomes" id="UP000677913">
    <property type="component" value="Unassembled WGS sequence"/>
</dbReference>
<dbReference type="Pfam" id="PF19741">
    <property type="entry name" value="DUF6230"/>
    <property type="match status" value="1"/>
</dbReference>
<protein>
    <recommendedName>
        <fullName evidence="4">Cholesterol esterase</fullName>
    </recommendedName>
</protein>
<accession>A0A8J7WLR8</accession>
<proteinExistence type="predicted"/>
<keyword evidence="1" id="KW-0812">Transmembrane</keyword>
<evidence type="ECO:0000256" key="1">
    <source>
        <dbReference type="SAM" id="Phobius"/>
    </source>
</evidence>
<keyword evidence="1" id="KW-0472">Membrane</keyword>
<name>A0A8J7WLR8_9ACTN</name>
<reference evidence="2" key="1">
    <citation type="submission" date="2021-04" db="EMBL/GenBank/DDBJ databases">
        <title>Genome based classification of Actinospica acidithermotolerans sp. nov., an actinobacterium isolated from an Indonesian hot spring.</title>
        <authorList>
            <person name="Kusuma A.B."/>
            <person name="Putra K.E."/>
            <person name="Nafisah S."/>
            <person name="Loh J."/>
            <person name="Nouioui I."/>
            <person name="Goodfellow M."/>
        </authorList>
    </citation>
    <scope>NUCLEOTIDE SEQUENCE</scope>
    <source>
        <strain evidence="2">DSM 45618</strain>
    </source>
</reference>
<comment type="caution">
    <text evidence="2">The sequence shown here is derived from an EMBL/GenBank/DDBJ whole genome shotgun (WGS) entry which is preliminary data.</text>
</comment>
<evidence type="ECO:0000313" key="2">
    <source>
        <dbReference type="EMBL" id="MBS2961819.1"/>
    </source>
</evidence>
<sequence>MKDTSGAQVLGRTSWKRLGLVMVPTVIAAGALSVAMANGAIAASFAVSGQQFKLTAGTLTGTGFVQYGTVDQHVDGSPVPAAVSAFASADITNLCQSVVTPIPGIGNVTLTIRAGGGSTPVHADNLIIDMSQLNASTATFTNINIGQDASTLSGSATGAKGQAGLFGQQAEKADLSGVQQVAYSTNAGSFQLHDMSLGISMGSNPCF</sequence>
<evidence type="ECO:0000313" key="3">
    <source>
        <dbReference type="Proteomes" id="UP000677913"/>
    </source>
</evidence>
<keyword evidence="3" id="KW-1185">Reference proteome</keyword>
<keyword evidence="1" id="KW-1133">Transmembrane helix</keyword>
<organism evidence="2 3">
    <name type="scientific">Actinocrinis puniceicyclus</name>
    <dbReference type="NCBI Taxonomy" id="977794"/>
    <lineage>
        <taxon>Bacteria</taxon>
        <taxon>Bacillati</taxon>
        <taxon>Actinomycetota</taxon>
        <taxon>Actinomycetes</taxon>
        <taxon>Catenulisporales</taxon>
        <taxon>Actinospicaceae</taxon>
        <taxon>Actinocrinis</taxon>
    </lineage>
</organism>